<accession>A0A0C9XFW3</accession>
<gene>
    <name evidence="1" type="ORF">K443DRAFT_682258</name>
</gene>
<protein>
    <submittedName>
        <fullName evidence="1">Uncharacterized protein</fullName>
    </submittedName>
</protein>
<name>A0A0C9XFW3_9AGAR</name>
<keyword evidence="2" id="KW-1185">Reference proteome</keyword>
<dbReference type="Proteomes" id="UP000054477">
    <property type="component" value="Unassembled WGS sequence"/>
</dbReference>
<evidence type="ECO:0000313" key="1">
    <source>
        <dbReference type="EMBL" id="KIJ96536.1"/>
    </source>
</evidence>
<sequence length="74" mass="8850">MWLARQPLRIYCAYEIKQRREIVAGKRPQPELLRVREEGQTCGKSKVTLQLKMERRAWGSFVNDRSRFWDGDPN</sequence>
<evidence type="ECO:0000313" key="2">
    <source>
        <dbReference type="Proteomes" id="UP000054477"/>
    </source>
</evidence>
<dbReference type="HOGENOM" id="CLU_2688188_0_0_1"/>
<dbReference type="EMBL" id="KN838718">
    <property type="protein sequence ID" value="KIJ96536.1"/>
    <property type="molecule type" value="Genomic_DNA"/>
</dbReference>
<reference evidence="2" key="2">
    <citation type="submission" date="2015-01" db="EMBL/GenBank/DDBJ databases">
        <title>Evolutionary Origins and Diversification of the Mycorrhizal Mutualists.</title>
        <authorList>
            <consortium name="DOE Joint Genome Institute"/>
            <consortium name="Mycorrhizal Genomics Consortium"/>
            <person name="Kohler A."/>
            <person name="Kuo A."/>
            <person name="Nagy L.G."/>
            <person name="Floudas D."/>
            <person name="Copeland A."/>
            <person name="Barry K.W."/>
            <person name="Cichocki N."/>
            <person name="Veneault-Fourrey C."/>
            <person name="LaButti K."/>
            <person name="Lindquist E.A."/>
            <person name="Lipzen A."/>
            <person name="Lundell T."/>
            <person name="Morin E."/>
            <person name="Murat C."/>
            <person name="Riley R."/>
            <person name="Ohm R."/>
            <person name="Sun H."/>
            <person name="Tunlid A."/>
            <person name="Henrissat B."/>
            <person name="Grigoriev I.V."/>
            <person name="Hibbett D.S."/>
            <person name="Martin F."/>
        </authorList>
    </citation>
    <scope>NUCLEOTIDE SEQUENCE [LARGE SCALE GENOMIC DNA]</scope>
    <source>
        <strain evidence="2">LaAM-08-1</strain>
    </source>
</reference>
<dbReference type="AlphaFoldDB" id="A0A0C9XFW3"/>
<organism evidence="1 2">
    <name type="scientific">Laccaria amethystina LaAM-08-1</name>
    <dbReference type="NCBI Taxonomy" id="1095629"/>
    <lineage>
        <taxon>Eukaryota</taxon>
        <taxon>Fungi</taxon>
        <taxon>Dikarya</taxon>
        <taxon>Basidiomycota</taxon>
        <taxon>Agaricomycotina</taxon>
        <taxon>Agaricomycetes</taxon>
        <taxon>Agaricomycetidae</taxon>
        <taxon>Agaricales</taxon>
        <taxon>Agaricineae</taxon>
        <taxon>Hydnangiaceae</taxon>
        <taxon>Laccaria</taxon>
    </lineage>
</organism>
<proteinExistence type="predicted"/>
<reference evidence="1 2" key="1">
    <citation type="submission" date="2014-04" db="EMBL/GenBank/DDBJ databases">
        <authorList>
            <consortium name="DOE Joint Genome Institute"/>
            <person name="Kuo A."/>
            <person name="Kohler A."/>
            <person name="Nagy L.G."/>
            <person name="Floudas D."/>
            <person name="Copeland A."/>
            <person name="Barry K.W."/>
            <person name="Cichocki N."/>
            <person name="Veneault-Fourrey C."/>
            <person name="LaButti K."/>
            <person name="Lindquist E.A."/>
            <person name="Lipzen A."/>
            <person name="Lundell T."/>
            <person name="Morin E."/>
            <person name="Murat C."/>
            <person name="Sun H."/>
            <person name="Tunlid A."/>
            <person name="Henrissat B."/>
            <person name="Grigoriev I.V."/>
            <person name="Hibbett D.S."/>
            <person name="Martin F."/>
            <person name="Nordberg H.P."/>
            <person name="Cantor M.N."/>
            <person name="Hua S.X."/>
        </authorList>
    </citation>
    <scope>NUCLEOTIDE SEQUENCE [LARGE SCALE GENOMIC DNA]</scope>
    <source>
        <strain evidence="1 2">LaAM-08-1</strain>
    </source>
</reference>